<gene>
    <name evidence="3" type="ORF">Ssi02_67140</name>
</gene>
<protein>
    <recommendedName>
        <fullName evidence="2">Aminotransferase class I/classII large domain-containing protein</fullName>
    </recommendedName>
</protein>
<feature type="domain" description="Aminotransferase class I/classII large" evidence="2">
    <location>
        <begin position="2"/>
        <end position="128"/>
    </location>
</feature>
<dbReference type="PANTHER" id="PTHR46577">
    <property type="entry name" value="HTH-TYPE TRANSCRIPTIONAL REGULATORY PROTEIN GABR"/>
    <property type="match status" value="1"/>
</dbReference>
<dbReference type="GO" id="GO:0030170">
    <property type="term" value="F:pyridoxal phosphate binding"/>
    <property type="evidence" value="ECO:0007669"/>
    <property type="project" value="InterPro"/>
</dbReference>
<dbReference type="Proteomes" id="UP000606172">
    <property type="component" value="Unassembled WGS sequence"/>
</dbReference>
<keyword evidence="4" id="KW-1185">Reference proteome</keyword>
<comment type="caution">
    <text evidence="3">The sequence shown here is derived from an EMBL/GenBank/DDBJ whole genome shotgun (WGS) entry which is preliminary data.</text>
</comment>
<organism evidence="3 4">
    <name type="scientific">Sinosporangium siamense</name>
    <dbReference type="NCBI Taxonomy" id="1367973"/>
    <lineage>
        <taxon>Bacteria</taxon>
        <taxon>Bacillati</taxon>
        <taxon>Actinomycetota</taxon>
        <taxon>Actinomycetes</taxon>
        <taxon>Streptosporangiales</taxon>
        <taxon>Streptosporangiaceae</taxon>
        <taxon>Sinosporangium</taxon>
    </lineage>
</organism>
<dbReference type="PANTHER" id="PTHR46577:SF1">
    <property type="entry name" value="HTH-TYPE TRANSCRIPTIONAL REGULATORY PROTEIN GABR"/>
    <property type="match status" value="1"/>
</dbReference>
<dbReference type="CDD" id="cd00609">
    <property type="entry name" value="AAT_like"/>
    <property type="match status" value="1"/>
</dbReference>
<dbReference type="InterPro" id="IPR004839">
    <property type="entry name" value="Aminotransferase_I/II_large"/>
</dbReference>
<dbReference type="AlphaFoldDB" id="A0A919VAJ1"/>
<dbReference type="InterPro" id="IPR015424">
    <property type="entry name" value="PyrdxlP-dep_Trfase"/>
</dbReference>
<evidence type="ECO:0000259" key="2">
    <source>
        <dbReference type="Pfam" id="PF00155"/>
    </source>
</evidence>
<dbReference type="Gene3D" id="3.40.640.10">
    <property type="entry name" value="Type I PLP-dependent aspartate aminotransferase-like (Major domain)"/>
    <property type="match status" value="1"/>
</dbReference>
<dbReference type="InterPro" id="IPR015421">
    <property type="entry name" value="PyrdxlP-dep_Trfase_major"/>
</dbReference>
<dbReference type="Pfam" id="PF00155">
    <property type="entry name" value="Aminotran_1_2"/>
    <property type="match status" value="1"/>
</dbReference>
<evidence type="ECO:0000313" key="4">
    <source>
        <dbReference type="Proteomes" id="UP000606172"/>
    </source>
</evidence>
<feature type="region of interest" description="Disordered" evidence="1">
    <location>
        <begin position="1"/>
        <end position="22"/>
    </location>
</feature>
<dbReference type="EMBL" id="BOOW01000045">
    <property type="protein sequence ID" value="GII96483.1"/>
    <property type="molecule type" value="Genomic_DNA"/>
</dbReference>
<proteinExistence type="predicted"/>
<evidence type="ECO:0000313" key="3">
    <source>
        <dbReference type="EMBL" id="GII96483.1"/>
    </source>
</evidence>
<dbReference type="SUPFAM" id="SSF53383">
    <property type="entry name" value="PLP-dependent transferases"/>
    <property type="match status" value="1"/>
</dbReference>
<dbReference type="InterPro" id="IPR051446">
    <property type="entry name" value="HTH_trans_reg/aminotransferase"/>
</dbReference>
<sequence length="197" mass="21819">MEEPGWPPLREFAEGAGLRPVPLPVDDQGLRGDELERHPDVGAVLATPAHQFPTGVVLSPQRRNELLRWARRRDGLIIEDDYDAEFRYDRRPIGCLQGLAPDHVAVVGSTSKLPAPGLRFGWLITPPHWPPHVATARRTDGGQAVWPAGGAPFRYSRGYQAEIGPARLHEKAGFHLALTRLPPEGEGPPNSWIYDTR</sequence>
<reference evidence="3" key="1">
    <citation type="submission" date="2021-01" db="EMBL/GenBank/DDBJ databases">
        <title>Whole genome shotgun sequence of Sinosporangium siamense NBRC 109515.</title>
        <authorList>
            <person name="Komaki H."/>
            <person name="Tamura T."/>
        </authorList>
    </citation>
    <scope>NUCLEOTIDE SEQUENCE</scope>
    <source>
        <strain evidence="3">NBRC 109515</strain>
    </source>
</reference>
<name>A0A919VAJ1_9ACTN</name>
<accession>A0A919VAJ1</accession>
<evidence type="ECO:0000256" key="1">
    <source>
        <dbReference type="SAM" id="MobiDB-lite"/>
    </source>
</evidence>